<comment type="caution">
    <text evidence="4">The sequence shown here is derived from an EMBL/GenBank/DDBJ whole genome shotgun (WGS) entry which is preliminary data.</text>
</comment>
<evidence type="ECO:0000313" key="4">
    <source>
        <dbReference type="EMBL" id="TQM35896.1"/>
    </source>
</evidence>
<keyword evidence="2" id="KW-0472">Membrane</keyword>
<keyword evidence="2" id="KW-0812">Transmembrane</keyword>
<proteinExistence type="predicted"/>
<evidence type="ECO:0000256" key="1">
    <source>
        <dbReference type="SAM" id="MobiDB-lite"/>
    </source>
</evidence>
<feature type="domain" description="YoaR-like putative peptidoglycan binding" evidence="3">
    <location>
        <begin position="470"/>
        <end position="565"/>
    </location>
</feature>
<accession>A0A543FQ31</accession>
<evidence type="ECO:0000259" key="3">
    <source>
        <dbReference type="Pfam" id="PF12229"/>
    </source>
</evidence>
<protein>
    <submittedName>
        <fullName evidence="4">Vancomycin resistance protein YoaR</fullName>
    </submittedName>
</protein>
<dbReference type="Proteomes" id="UP000319818">
    <property type="component" value="Unassembled WGS sequence"/>
</dbReference>
<dbReference type="AlphaFoldDB" id="A0A543FQ31"/>
<dbReference type="EMBL" id="VFPH01000003">
    <property type="protein sequence ID" value="TQM35896.1"/>
    <property type="molecule type" value="Genomic_DNA"/>
</dbReference>
<feature type="compositionally biased region" description="Pro residues" evidence="1">
    <location>
        <begin position="214"/>
        <end position="224"/>
    </location>
</feature>
<evidence type="ECO:0000256" key="2">
    <source>
        <dbReference type="SAM" id="Phobius"/>
    </source>
</evidence>
<dbReference type="RefSeq" id="WP_211362440.1">
    <property type="nucleotide sequence ID" value="NZ_VFPH01000003.1"/>
</dbReference>
<keyword evidence="5" id="KW-1185">Reference proteome</keyword>
<feature type="compositionally biased region" description="Pro residues" evidence="1">
    <location>
        <begin position="89"/>
        <end position="111"/>
    </location>
</feature>
<keyword evidence="2" id="KW-1133">Transmembrane helix</keyword>
<dbReference type="Pfam" id="PF12229">
    <property type="entry name" value="PG_binding_4"/>
    <property type="match status" value="1"/>
</dbReference>
<feature type="compositionally biased region" description="Low complexity" evidence="1">
    <location>
        <begin position="70"/>
        <end position="83"/>
    </location>
</feature>
<feature type="region of interest" description="Disordered" evidence="1">
    <location>
        <begin position="756"/>
        <end position="775"/>
    </location>
</feature>
<feature type="compositionally biased region" description="Polar residues" evidence="1">
    <location>
        <begin position="39"/>
        <end position="50"/>
    </location>
</feature>
<feature type="region of interest" description="Disordered" evidence="1">
    <location>
        <begin position="1"/>
        <end position="253"/>
    </location>
</feature>
<dbReference type="Pfam" id="PF04294">
    <property type="entry name" value="VanW"/>
    <property type="match status" value="1"/>
</dbReference>
<reference evidence="4 5" key="1">
    <citation type="submission" date="2019-06" db="EMBL/GenBank/DDBJ databases">
        <title>Sequencing the genomes of 1000 actinobacteria strains.</title>
        <authorList>
            <person name="Klenk H.-P."/>
        </authorList>
    </citation>
    <scope>NUCLEOTIDE SEQUENCE [LARGE SCALE GENOMIC DNA]</scope>
    <source>
        <strain evidence="4 5">DSM 45511</strain>
    </source>
</reference>
<name>A0A543FQ31_9PSEU</name>
<dbReference type="InterPro" id="IPR052913">
    <property type="entry name" value="Glycopeptide_resist_protein"/>
</dbReference>
<organism evidence="4 5">
    <name type="scientific">Pseudonocardia cypriaca</name>
    <dbReference type="NCBI Taxonomy" id="882449"/>
    <lineage>
        <taxon>Bacteria</taxon>
        <taxon>Bacillati</taxon>
        <taxon>Actinomycetota</taxon>
        <taxon>Actinomycetes</taxon>
        <taxon>Pseudonocardiales</taxon>
        <taxon>Pseudonocardiaceae</taxon>
        <taxon>Pseudonocardia</taxon>
    </lineage>
</organism>
<dbReference type="InterPro" id="IPR007391">
    <property type="entry name" value="Vancomycin_resist_VanW"/>
</dbReference>
<dbReference type="PANTHER" id="PTHR35788:SF1">
    <property type="entry name" value="EXPORTED PROTEIN"/>
    <property type="match status" value="1"/>
</dbReference>
<dbReference type="InterPro" id="IPR022029">
    <property type="entry name" value="YoaR-like_PG-bd"/>
</dbReference>
<feature type="transmembrane region" description="Helical" evidence="2">
    <location>
        <begin position="258"/>
        <end position="278"/>
    </location>
</feature>
<gene>
    <name evidence="4" type="ORF">FB388_7341</name>
</gene>
<evidence type="ECO:0000313" key="5">
    <source>
        <dbReference type="Proteomes" id="UP000319818"/>
    </source>
</evidence>
<feature type="compositionally biased region" description="Polar residues" evidence="1">
    <location>
        <begin position="764"/>
        <end position="774"/>
    </location>
</feature>
<feature type="compositionally biased region" description="Basic and acidic residues" evidence="1">
    <location>
        <begin position="155"/>
        <end position="167"/>
    </location>
</feature>
<sequence length="805" mass="83351">MRTPTGRAPVPRPVEQPNGQPGNGHADNGHAPNGKAANGQATNGHASNGQAGDGQVTKAQPTVGEAPTVRAAAQRPSPAARPSAEPHPLADPRPPAGAHPLADPRPSPAPHPKADARPPAAPRPSVERPAAEARPAPTPHPLADPRPSAAPHQRPAGENRAAAEQRPGEATTVVVPVAPRPVDDAAATQMLPRRSPVATEEPATERIERIPAMAPRPPLPPPDLPTRVGLGGPGDIDDGGPPTGTDGGRRPGRGRRRVLVLAAVVGALGVLYGADLLLSSGSMPRGVTVAGIGVGGLSLADAETQLRSEIGTRTAGPIPVTVGDARGEIDPAAAGLSIDWEATLDRAGSQPLNPITRITSFFSERETGVVTIADPTAVVQALEQLGPVVDRDPVEGTVRFEGTQPQPVDPQPGQQLDVPGASEVLQRDWANGGAVALPLTALPPTTTAEDVATAVEDIARPAVAAPITVVGENGVKGTVTPEVIAASLSFQAENGDLVPQLNQQAIQDALGSQLAASEKPGRDATFDFSSGRPVLVPSQDGRGVDYQATVAAMVGVLSSAEPREVTAVYAEKPAEVTTEELQALGNPEIIGEFTTGGFAPDSGQNIRRAAELVNGTVVQPGEVFSLDAVTGPRTAANGYVEAGVIDNGRASRGIAGGASQVSTTLYNAAYFAGMTLLEHKAHSFYISRYPAGREATIATGAIDNKFRNDNKTPIMIRTRWTPTSVTVQIYGQRQFEVTGEFGPRTNPTQPNEITIPSGEDCHASNGSPGFTITDTRTRRNVDTGEVSRETITTRYNPAPRVVCED</sequence>
<dbReference type="PANTHER" id="PTHR35788">
    <property type="entry name" value="EXPORTED PROTEIN-RELATED"/>
    <property type="match status" value="1"/>
</dbReference>